<dbReference type="AlphaFoldDB" id="A0AAF3FG18"/>
<dbReference type="PANTHER" id="PTHR11161">
    <property type="entry name" value="O-ACYLTRANSFERASE"/>
    <property type="match status" value="1"/>
</dbReference>
<dbReference type="WBParaSite" id="MBELARI_LOCUS5995">
    <property type="protein sequence ID" value="MBELARI_LOCUS5995"/>
    <property type="gene ID" value="MBELARI_LOCUS5995"/>
</dbReference>
<evidence type="ECO:0000313" key="4">
    <source>
        <dbReference type="Proteomes" id="UP000887575"/>
    </source>
</evidence>
<feature type="transmembrane region" description="Helical" evidence="1">
    <location>
        <begin position="439"/>
        <end position="460"/>
    </location>
</feature>
<feature type="transmembrane region" description="Helical" evidence="1">
    <location>
        <begin position="607"/>
        <end position="625"/>
    </location>
</feature>
<dbReference type="InterPro" id="IPR002656">
    <property type="entry name" value="Acyl_transf_3_dom"/>
</dbReference>
<evidence type="ECO:0000256" key="2">
    <source>
        <dbReference type="SAM" id="SignalP"/>
    </source>
</evidence>
<accession>A0AAF3FG18</accession>
<dbReference type="Proteomes" id="UP000887575">
    <property type="component" value="Unassembled WGS sequence"/>
</dbReference>
<sequence length="692" mass="81143">MPCSPPPFTPPRIRWRNRSFLHLLFLFSFPYSLHASLQSYDEGFVLDWLNKSTHLGLSTRCTESLSRVWPYLNMHDTLDVQRNYYHQSFGTGPGWLFLSRDQDRWVYRGYECLLAAGETVYSRSEHPMHFCYGLKEDEEPGTDAYSVCIPSPCEKEHKKLITLWQEMVDRDAVDQTKVDFTSCIASRHEKQWFELPIPVADFLFNALLSLFICLATVFHMHRGDEVKTMSQKLLLCFSLKKNLKKATCYPKDPQSTITCMFGLRFLTMAWTLVGHSFIFIQAYIGNVDKFKDEMVDSFWRQWITNFTLSVDVFLTLGGTVLSYSWFRKWLKNTTEPEPKWNSWGYWFKFYQHRVIRLWPAYLYTLMAVTLRLSVTHWHPMWPPTDPAVQCPVHWWQNALFINSLTENKCMPWTWYIGTEFIFYVVSPIFLLSLRKSPRFGVIVCMATIVASGALNVFKILQENFPPTQFLWRQPEIFNPNFIQHHVELYIKPQYRIGPYVVGILLGYFLADYQKVATKEPRSVRFIAGGWIISFVAMFWAMYGVYPSLQGWDWGVYHLIYGCTHRVVFSIGLAWVLYACHTGIGGWVNSFLSWKVIVPFSNLSYSAYLFHMIPVVLTYLLVPFPITYNSMWYIFAHCFVQLLISYVFAFICSTSIEYPALNMERLLLFNAPKMKKSHLKPVETAESELQMKD</sequence>
<dbReference type="Pfam" id="PF01757">
    <property type="entry name" value="Acyl_transf_3"/>
    <property type="match status" value="1"/>
</dbReference>
<keyword evidence="2" id="KW-0732">Signal</keyword>
<reference evidence="5" key="1">
    <citation type="submission" date="2024-02" db="UniProtKB">
        <authorList>
            <consortium name="WormBaseParasite"/>
        </authorList>
    </citation>
    <scope>IDENTIFICATION</scope>
</reference>
<evidence type="ECO:0000256" key="1">
    <source>
        <dbReference type="SAM" id="Phobius"/>
    </source>
</evidence>
<organism evidence="4 5">
    <name type="scientific">Mesorhabditis belari</name>
    <dbReference type="NCBI Taxonomy" id="2138241"/>
    <lineage>
        <taxon>Eukaryota</taxon>
        <taxon>Metazoa</taxon>
        <taxon>Ecdysozoa</taxon>
        <taxon>Nematoda</taxon>
        <taxon>Chromadorea</taxon>
        <taxon>Rhabditida</taxon>
        <taxon>Rhabditina</taxon>
        <taxon>Rhabditomorpha</taxon>
        <taxon>Rhabditoidea</taxon>
        <taxon>Rhabditidae</taxon>
        <taxon>Mesorhabditinae</taxon>
        <taxon>Mesorhabditis</taxon>
    </lineage>
</organism>
<evidence type="ECO:0000259" key="3">
    <source>
        <dbReference type="Pfam" id="PF01757"/>
    </source>
</evidence>
<name>A0AAF3FG18_9BILA</name>
<feature type="signal peptide" evidence="2">
    <location>
        <begin position="1"/>
        <end position="35"/>
    </location>
</feature>
<dbReference type="InterPro" id="IPR052728">
    <property type="entry name" value="O2_lipid_transport_reg"/>
</dbReference>
<keyword evidence="1" id="KW-0812">Transmembrane</keyword>
<protein>
    <submittedName>
        <fullName evidence="5">Acyltransferase 3 domain-containing protein</fullName>
    </submittedName>
</protein>
<evidence type="ECO:0000313" key="5">
    <source>
        <dbReference type="WBParaSite" id="MBELARI_LOCUS5995"/>
    </source>
</evidence>
<keyword evidence="4" id="KW-1185">Reference proteome</keyword>
<keyword evidence="1" id="KW-0472">Membrane</keyword>
<feature type="transmembrane region" description="Helical" evidence="1">
    <location>
        <begin position="565"/>
        <end position="587"/>
    </location>
</feature>
<feature type="transmembrane region" description="Helical" evidence="1">
    <location>
        <begin position="525"/>
        <end position="545"/>
    </location>
</feature>
<proteinExistence type="predicted"/>
<dbReference type="GO" id="GO:0016747">
    <property type="term" value="F:acyltransferase activity, transferring groups other than amino-acyl groups"/>
    <property type="evidence" value="ECO:0007669"/>
    <property type="project" value="InterPro"/>
</dbReference>
<feature type="transmembrane region" description="Helical" evidence="1">
    <location>
        <begin position="631"/>
        <end position="655"/>
    </location>
</feature>
<feature type="domain" description="Acyltransferase 3" evidence="3">
    <location>
        <begin position="262"/>
        <end position="648"/>
    </location>
</feature>
<feature type="transmembrane region" description="Helical" evidence="1">
    <location>
        <begin position="496"/>
        <end position="513"/>
    </location>
</feature>
<dbReference type="PANTHER" id="PTHR11161:SF70">
    <property type="entry name" value="ACYLTRANSFERASE 3 DOMAIN-CONTAINING PROTEIN"/>
    <property type="match status" value="1"/>
</dbReference>
<feature type="chain" id="PRO_5042155396" evidence="2">
    <location>
        <begin position="36"/>
        <end position="692"/>
    </location>
</feature>
<feature type="transmembrane region" description="Helical" evidence="1">
    <location>
        <begin position="261"/>
        <end position="284"/>
    </location>
</feature>
<feature type="transmembrane region" description="Helical" evidence="1">
    <location>
        <begin position="357"/>
        <end position="374"/>
    </location>
</feature>
<feature type="transmembrane region" description="Helical" evidence="1">
    <location>
        <begin position="202"/>
        <end position="220"/>
    </location>
</feature>
<feature type="transmembrane region" description="Helical" evidence="1">
    <location>
        <begin position="412"/>
        <end position="432"/>
    </location>
</feature>
<keyword evidence="1" id="KW-1133">Transmembrane helix</keyword>
<feature type="transmembrane region" description="Helical" evidence="1">
    <location>
        <begin position="304"/>
        <end position="326"/>
    </location>
</feature>